<proteinExistence type="predicted"/>
<sequence>MIIKKQKEKEMKKTKEKTKRKTVWCEPAGAKVSGTKIAASKTATAEITQSRCSKSIKESCTYMAHVQLRRSSNVVLLCIPIKLTIRCISQGYVMRCTFNFDGQR</sequence>
<evidence type="ECO:0000313" key="2">
    <source>
        <dbReference type="WBParaSite" id="nRc.2.0.1.t02239-RA"/>
    </source>
</evidence>
<evidence type="ECO:0000313" key="1">
    <source>
        <dbReference type="Proteomes" id="UP000887565"/>
    </source>
</evidence>
<protein>
    <submittedName>
        <fullName evidence="2">Uncharacterized protein</fullName>
    </submittedName>
</protein>
<reference evidence="2" key="1">
    <citation type="submission" date="2022-11" db="UniProtKB">
        <authorList>
            <consortium name="WormBaseParasite"/>
        </authorList>
    </citation>
    <scope>IDENTIFICATION</scope>
</reference>
<accession>A0A915HKP5</accession>
<name>A0A915HKP5_ROMCU</name>
<dbReference type="AlphaFoldDB" id="A0A915HKP5"/>
<keyword evidence="1" id="KW-1185">Reference proteome</keyword>
<dbReference type="Proteomes" id="UP000887565">
    <property type="component" value="Unplaced"/>
</dbReference>
<organism evidence="1 2">
    <name type="scientific">Romanomermis culicivorax</name>
    <name type="common">Nematode worm</name>
    <dbReference type="NCBI Taxonomy" id="13658"/>
    <lineage>
        <taxon>Eukaryota</taxon>
        <taxon>Metazoa</taxon>
        <taxon>Ecdysozoa</taxon>
        <taxon>Nematoda</taxon>
        <taxon>Enoplea</taxon>
        <taxon>Dorylaimia</taxon>
        <taxon>Mermithida</taxon>
        <taxon>Mermithoidea</taxon>
        <taxon>Mermithidae</taxon>
        <taxon>Romanomermis</taxon>
    </lineage>
</organism>
<dbReference type="WBParaSite" id="nRc.2.0.1.t02239-RA">
    <property type="protein sequence ID" value="nRc.2.0.1.t02239-RA"/>
    <property type="gene ID" value="nRc.2.0.1.g02239"/>
</dbReference>